<feature type="chain" id="PRO_5045302617" evidence="1">
    <location>
        <begin position="24"/>
        <end position="243"/>
    </location>
</feature>
<dbReference type="PANTHER" id="PTHR35936:SF6">
    <property type="entry name" value="AMINO ACID ABC TRANSPORTER SUBSTRATE-BINDING PAAT FAMILY PROTEIN"/>
    <property type="match status" value="1"/>
</dbReference>
<protein>
    <submittedName>
        <fullName evidence="2">Amino acid ABC transporter substrate-binding protein</fullName>
    </submittedName>
</protein>
<dbReference type="SUPFAM" id="SSF53850">
    <property type="entry name" value="Periplasmic binding protein-like II"/>
    <property type="match status" value="1"/>
</dbReference>
<keyword evidence="1" id="KW-0732">Signal</keyword>
<accession>A0ABX0FEU5</accession>
<organism evidence="2 3">
    <name type="scientific">Duganella aceris</name>
    <dbReference type="NCBI Taxonomy" id="2703883"/>
    <lineage>
        <taxon>Bacteria</taxon>
        <taxon>Pseudomonadati</taxon>
        <taxon>Pseudomonadota</taxon>
        <taxon>Betaproteobacteria</taxon>
        <taxon>Burkholderiales</taxon>
        <taxon>Oxalobacteraceae</taxon>
        <taxon>Telluria group</taxon>
        <taxon>Duganella</taxon>
    </lineage>
</organism>
<proteinExistence type="predicted"/>
<gene>
    <name evidence="2" type="ORF">GW587_02165</name>
</gene>
<evidence type="ECO:0000313" key="2">
    <source>
        <dbReference type="EMBL" id="NGZ83065.1"/>
    </source>
</evidence>
<comment type="caution">
    <text evidence="2">The sequence shown here is derived from an EMBL/GenBank/DDBJ whole genome shotgun (WGS) entry which is preliminary data.</text>
</comment>
<reference evidence="3" key="2">
    <citation type="submission" date="2023-07" db="EMBL/GenBank/DDBJ databases">
        <title>Duganella aceri sp. nov., isolated from tree sap.</title>
        <authorList>
            <person name="Kim I.S."/>
        </authorList>
    </citation>
    <scope>NUCLEOTIDE SEQUENCE [LARGE SCALE GENOMIC DNA]</scope>
    <source>
        <strain evidence="3">SAP-35</strain>
    </source>
</reference>
<sequence>MTKPSPALLTALSLLLPSAAAYGAPNELVLLAPLESTMPLARYEHGQLAGGIIKDMGDALAQRMGRRAVYLGSGTAGVQAALMAGRADIMCHVLPQWIDGDYLWTEPMFPDAEMLVGYGNAPHLRSLKDLKGKRVGTVAGYRYPRVEQVLGKHFNRVDSPSMEHNLQSVMKGAVPYTIISEATLAYLKRSDASLPLRPELVFAAFKTQCAVSRNGRVPLAEVSQALDAMSKDGSIDQILARYR</sequence>
<evidence type="ECO:0000313" key="3">
    <source>
        <dbReference type="Proteomes" id="UP000666369"/>
    </source>
</evidence>
<evidence type="ECO:0000256" key="1">
    <source>
        <dbReference type="SAM" id="SignalP"/>
    </source>
</evidence>
<reference evidence="2 3" key="1">
    <citation type="submission" date="2020-01" db="EMBL/GenBank/DDBJ databases">
        <authorList>
            <person name="Lee S.D."/>
        </authorList>
    </citation>
    <scope>NUCLEOTIDE SEQUENCE [LARGE SCALE GENOMIC DNA]</scope>
    <source>
        <strain evidence="2 3">SAP-35</strain>
    </source>
</reference>
<feature type="signal peptide" evidence="1">
    <location>
        <begin position="1"/>
        <end position="23"/>
    </location>
</feature>
<dbReference type="Proteomes" id="UP000666369">
    <property type="component" value="Unassembled WGS sequence"/>
</dbReference>
<name>A0ABX0FEU5_9BURK</name>
<dbReference type="EMBL" id="JAADJT010000001">
    <property type="protein sequence ID" value="NGZ83065.1"/>
    <property type="molecule type" value="Genomic_DNA"/>
</dbReference>
<dbReference type="RefSeq" id="WP_166097977.1">
    <property type="nucleotide sequence ID" value="NZ_JAADJT010000001.1"/>
</dbReference>
<dbReference type="PANTHER" id="PTHR35936">
    <property type="entry name" value="MEMBRANE-BOUND LYTIC MUREIN TRANSGLYCOSYLASE F"/>
    <property type="match status" value="1"/>
</dbReference>
<keyword evidence="3" id="KW-1185">Reference proteome</keyword>
<dbReference type="Gene3D" id="3.40.190.10">
    <property type="entry name" value="Periplasmic binding protein-like II"/>
    <property type="match status" value="2"/>
</dbReference>